<sequence>MMPGTLTRLKSHEEGFFTPPRRRLRLADVTTQPTTRAVDVAASDEVPERGRLIVEVGTEPPLVIGIFRFRGELRAYENVCAHQGGPACQGRIVSRVRERLDDGKASRGLVFDPGTMHVVCPWHGFEYDVTTGAHPGRADFALRAFAVEESGGRIRVAV</sequence>
<dbReference type="CDD" id="cd03467">
    <property type="entry name" value="Rieske"/>
    <property type="match status" value="1"/>
</dbReference>
<evidence type="ECO:0000256" key="3">
    <source>
        <dbReference type="ARBA" id="ARBA00023004"/>
    </source>
</evidence>
<keyword evidence="3" id="KW-0408">Iron</keyword>
<organism evidence="6 7">
    <name type="scientific">Pseudonocardia endophytica</name>
    <dbReference type="NCBI Taxonomy" id="401976"/>
    <lineage>
        <taxon>Bacteria</taxon>
        <taxon>Bacillati</taxon>
        <taxon>Actinomycetota</taxon>
        <taxon>Actinomycetes</taxon>
        <taxon>Pseudonocardiales</taxon>
        <taxon>Pseudonocardiaceae</taxon>
        <taxon>Pseudonocardia</taxon>
    </lineage>
</organism>
<reference evidence="6 7" key="1">
    <citation type="submission" date="2019-03" db="EMBL/GenBank/DDBJ databases">
        <title>Sequencing the genomes of 1000 actinobacteria strains.</title>
        <authorList>
            <person name="Klenk H.-P."/>
        </authorList>
    </citation>
    <scope>NUCLEOTIDE SEQUENCE [LARGE SCALE GENOMIC DNA]</scope>
    <source>
        <strain evidence="6 7">DSM 44969</strain>
    </source>
</reference>
<gene>
    <name evidence="6" type="ORF">EV378_0660</name>
</gene>
<dbReference type="EMBL" id="SMFZ01000001">
    <property type="protein sequence ID" value="TCK24867.1"/>
    <property type="molecule type" value="Genomic_DNA"/>
</dbReference>
<keyword evidence="7" id="KW-1185">Reference proteome</keyword>
<dbReference type="GO" id="GO:0046872">
    <property type="term" value="F:metal ion binding"/>
    <property type="evidence" value="ECO:0007669"/>
    <property type="project" value="UniProtKB-KW"/>
</dbReference>
<evidence type="ECO:0000256" key="1">
    <source>
        <dbReference type="ARBA" id="ARBA00022714"/>
    </source>
</evidence>
<dbReference type="PANTHER" id="PTHR21496">
    <property type="entry name" value="FERREDOXIN-RELATED"/>
    <property type="match status" value="1"/>
</dbReference>
<keyword evidence="1" id="KW-0001">2Fe-2S</keyword>
<dbReference type="SUPFAM" id="SSF50022">
    <property type="entry name" value="ISP domain"/>
    <property type="match status" value="1"/>
</dbReference>
<name>A0A4R1HQM5_PSEEN</name>
<dbReference type="Proteomes" id="UP000295560">
    <property type="component" value="Unassembled WGS sequence"/>
</dbReference>
<comment type="caution">
    <text evidence="6">The sequence shown here is derived from an EMBL/GenBank/DDBJ whole genome shotgun (WGS) entry which is preliminary data.</text>
</comment>
<accession>A0A4R1HQM5</accession>
<dbReference type="PROSITE" id="PS51296">
    <property type="entry name" value="RIESKE"/>
    <property type="match status" value="1"/>
</dbReference>
<dbReference type="Pfam" id="PF00355">
    <property type="entry name" value="Rieske"/>
    <property type="match status" value="1"/>
</dbReference>
<dbReference type="InterPro" id="IPR017941">
    <property type="entry name" value="Rieske_2Fe-2S"/>
</dbReference>
<dbReference type="PANTHER" id="PTHR21496:SF23">
    <property type="entry name" value="3-PHENYLPROPIONATE_CINNAMIC ACID DIOXYGENASE FERREDOXIN SUBUNIT"/>
    <property type="match status" value="1"/>
</dbReference>
<proteinExistence type="predicted"/>
<feature type="domain" description="Rieske" evidence="5">
    <location>
        <begin position="38"/>
        <end position="156"/>
    </location>
</feature>
<evidence type="ECO:0000259" key="5">
    <source>
        <dbReference type="PROSITE" id="PS51296"/>
    </source>
</evidence>
<evidence type="ECO:0000313" key="6">
    <source>
        <dbReference type="EMBL" id="TCK24867.1"/>
    </source>
</evidence>
<evidence type="ECO:0000256" key="4">
    <source>
        <dbReference type="ARBA" id="ARBA00023014"/>
    </source>
</evidence>
<dbReference type="Gene3D" id="2.102.10.10">
    <property type="entry name" value="Rieske [2Fe-2S] iron-sulphur domain"/>
    <property type="match status" value="1"/>
</dbReference>
<dbReference type="GO" id="GO:0004497">
    <property type="term" value="F:monooxygenase activity"/>
    <property type="evidence" value="ECO:0007669"/>
    <property type="project" value="UniProtKB-ARBA"/>
</dbReference>
<dbReference type="GO" id="GO:0016705">
    <property type="term" value="F:oxidoreductase activity, acting on paired donors, with incorporation or reduction of molecular oxygen"/>
    <property type="evidence" value="ECO:0007669"/>
    <property type="project" value="UniProtKB-ARBA"/>
</dbReference>
<dbReference type="GO" id="GO:0051537">
    <property type="term" value="F:2 iron, 2 sulfur cluster binding"/>
    <property type="evidence" value="ECO:0007669"/>
    <property type="project" value="UniProtKB-KW"/>
</dbReference>
<protein>
    <submittedName>
        <fullName evidence="6">Nitrite reductase/ring-hydroxylating ferredoxin subunit</fullName>
    </submittedName>
</protein>
<dbReference type="AlphaFoldDB" id="A0A4R1HQM5"/>
<keyword evidence="2" id="KW-0479">Metal-binding</keyword>
<evidence type="ECO:0000313" key="7">
    <source>
        <dbReference type="Proteomes" id="UP000295560"/>
    </source>
</evidence>
<dbReference type="InterPro" id="IPR036922">
    <property type="entry name" value="Rieske_2Fe-2S_sf"/>
</dbReference>
<evidence type="ECO:0000256" key="2">
    <source>
        <dbReference type="ARBA" id="ARBA00022723"/>
    </source>
</evidence>
<keyword evidence="4" id="KW-0411">Iron-sulfur</keyword>